<sequence>MTEPNLDPAEPVAIVSMAARVPGADGVERFWDNLRGEVESISRFQGRDLLVDGHDPEHVLHPGFVGAEGLLDDPAMFDAAFFGYPPHEASIMDPQHRLCLELAWQVFDAVGIDPATTGVPTGVFLSTGLSTYLVRNLLAGDARARRERQRRDGLHLLMHNDKDFAATTVSYKLGLTGPSLAVGSACSSSLVAVHLAVRSLQSHECDLALAGGAAVQTPQGQGHVWSDDGVYSPDGRCAAFDESAAGTVGGNGGAVVLLKRRSDALRDGDHIHALVLGSAVNNDGGGKVGYTAPAMSGQTEVIVEAQAVAGIPPASIGYVEAHGTGTRLGDPIEVGALTEAFRAGTDRRGFCHLGSVKSNIGHLDAAAGIVGLVKAALVVRDAVIPASLHLHRPNPAIDWAASPFRVCDRTVAWPAGAGPRRAGVSSFGIGGTNAHVVLEQPASPQPRSRTLRVEQAVVLSAASPEALRRTAGDVAGHLRAGPAVDLADVAATLALRRALPYRCAVVGADPAGVAGQLERIDPPDDPVPGRPAVVIALDDETWPVTALRETEPRFELHLTECARLLSEAGTPVPAHRAAAGFAVGYALGRTLADWGVPVDAVLGGEPGALVTATLSGRLSLADAVRRVTADGPPAATAYVEEEIGRHLTAGAVAVVYAGIGPGEGDSIRRHPAFGARHRIVPALPAGSRPTLSPLLAELWTAGCTVDWAEVHRPQRPRRVALPGHRLHRRRHWIDPPPAPAPVPALREVGRWLQATLAAEPGDVRGVDDHPGLRAGLDRLCAELILWYFVRAGVDVRAGRAYGLADLVDRLGVRASYRPFVEVQLAALAQDGLVDDDAGTVTFRTPLDLAAVDRAGIDATAARLAHTYPGFAGLVELLVHCAEAYPRALSESGEGLRTLYPDGRADLLTRTLTAQTVEHRAVGRLTRLGGQLLQRLTDGADRPLRVLEVGAGTGALTRDLAAALGADRVVYHATDISRAFVSRLAAEARRRRLDWVRAGVLDITRDPAAQGMAGRRYDVVCGLDVVHVTPDIRSSLTHLRSLLAPGGLLLLVETVATDRWLPMIWGLSEAWWSAADGRRGGPLLGARDWAGLLGGMDFAATDVLTTPTGPRDAAFVLAQEPGVPAGHGSIVQSAAAADTTAHWPVKRPDPATWTYQPGWRHVPPPATQAPPGGQTCLLLSNGGPLTDEITRRLAAHGISVVLVAGAGPAAGSAEHRTIDPAEPRPYRILADELATAGRRVGLVVHLWALEEAEARGGGAGLDTFDRSQAHGLHSLLNTVRALAGRPALRLVTVTTGAQDVLGDDLTHPESATVLAAVKVVPREFPSVSCVAVDLPPAGERRPGPAADQVVSELLGTGGPAVVAYRGRRRFAPYHLPRPLAPAAPPAAARPRPGGVYLVCGGLGGIGLAVAGWLGRAGGRVVLTTRRRLPAESEWEGYRQAPVGDPVGDAVRRVLGLRDQGITVAVQHADITDLAAMRGAVAATERRFGPLTGVVHAAGVPDRAGMILRRDRAATDAAMAAKTRGLLVLETVLGDRPLEFLVLCSSIGNILPKLKFGEVGYVAGNEFLDAFAAYRSARRTGITVSITWTDWSEDGMWAAARDRLAHDTPASFRPAGLAHDGDLLGAISSAEGAEVLERILAHGVAPRVVVSSQDLDELLRRHEAHPDRHRTVLDRAEPAVAGGSGPAPTDTAGVDRTAAVPQRVAALFSALLGVPQVAGGDDFFDLGGDSLLALRLLAVLREEYGVDLPVADAFDQLTPAAVATLVQAAVGRAGVAP</sequence>
<dbReference type="InterPro" id="IPR057326">
    <property type="entry name" value="KR_dom"/>
</dbReference>
<dbReference type="SUPFAM" id="SSF51735">
    <property type="entry name" value="NAD(P)-binding Rossmann-fold domains"/>
    <property type="match status" value="2"/>
</dbReference>
<dbReference type="Proteomes" id="UP000199375">
    <property type="component" value="Unassembled WGS sequence"/>
</dbReference>
<dbReference type="CDD" id="cd08953">
    <property type="entry name" value="KR_2_SDR_x"/>
    <property type="match status" value="1"/>
</dbReference>
<dbReference type="InterPro" id="IPR014030">
    <property type="entry name" value="Ketoacyl_synth_N"/>
</dbReference>
<dbReference type="GO" id="GO:0004315">
    <property type="term" value="F:3-oxoacyl-[acyl-carrier-protein] synthase activity"/>
    <property type="evidence" value="ECO:0007669"/>
    <property type="project" value="InterPro"/>
</dbReference>
<protein>
    <submittedName>
        <fullName evidence="7">Phosphopantetheine attachment site</fullName>
    </submittedName>
</protein>
<dbReference type="PROSITE" id="PS50075">
    <property type="entry name" value="CARRIER"/>
    <property type="match status" value="1"/>
</dbReference>
<dbReference type="CDD" id="cd02440">
    <property type="entry name" value="AdoMet_MTases"/>
    <property type="match status" value="1"/>
</dbReference>
<dbReference type="Gene3D" id="3.30.70.3290">
    <property type="match status" value="1"/>
</dbReference>
<dbReference type="Pfam" id="PF00109">
    <property type="entry name" value="ketoacyl-synt"/>
    <property type="match status" value="1"/>
</dbReference>
<name>A0A1C4XH66_9ACTN</name>
<dbReference type="Pfam" id="PF00550">
    <property type="entry name" value="PP-binding"/>
    <property type="match status" value="1"/>
</dbReference>
<dbReference type="InterPro" id="IPR029063">
    <property type="entry name" value="SAM-dependent_MTases_sf"/>
</dbReference>
<feature type="domain" description="Carrier" evidence="5">
    <location>
        <begin position="1693"/>
        <end position="1768"/>
    </location>
</feature>
<evidence type="ECO:0000256" key="4">
    <source>
        <dbReference type="ARBA" id="ARBA00023268"/>
    </source>
</evidence>
<evidence type="ECO:0000256" key="3">
    <source>
        <dbReference type="ARBA" id="ARBA00022679"/>
    </source>
</evidence>
<dbReference type="PANTHER" id="PTHR43775">
    <property type="entry name" value="FATTY ACID SYNTHASE"/>
    <property type="match status" value="1"/>
</dbReference>
<dbReference type="SUPFAM" id="SSF47336">
    <property type="entry name" value="ACP-like"/>
    <property type="match status" value="1"/>
</dbReference>
<reference evidence="7 8" key="1">
    <citation type="submission" date="2016-06" db="EMBL/GenBank/DDBJ databases">
        <authorList>
            <person name="Kjaerup R.B."/>
            <person name="Dalgaard T.S."/>
            <person name="Juul-Madsen H.R."/>
        </authorList>
    </citation>
    <scope>NUCLEOTIDE SEQUENCE [LARGE SCALE GENOMIC DNA]</scope>
    <source>
        <strain evidence="7 8">DSM 45626</strain>
    </source>
</reference>
<dbReference type="SUPFAM" id="SSF53901">
    <property type="entry name" value="Thiolase-like"/>
    <property type="match status" value="1"/>
</dbReference>
<dbReference type="InterPro" id="IPR018201">
    <property type="entry name" value="Ketoacyl_synth_AS"/>
</dbReference>
<dbReference type="PROSITE" id="PS52004">
    <property type="entry name" value="KS3_2"/>
    <property type="match status" value="1"/>
</dbReference>
<dbReference type="PROSITE" id="PS00606">
    <property type="entry name" value="KS3_1"/>
    <property type="match status" value="1"/>
</dbReference>
<dbReference type="InterPro" id="IPR050091">
    <property type="entry name" value="PKS_NRPS_Biosynth_Enz"/>
</dbReference>
<dbReference type="EMBL" id="FMCW01000025">
    <property type="protein sequence ID" value="SCF07706.1"/>
    <property type="molecule type" value="Genomic_DNA"/>
</dbReference>
<dbReference type="Gene3D" id="1.10.1200.10">
    <property type="entry name" value="ACP-like"/>
    <property type="match status" value="1"/>
</dbReference>
<evidence type="ECO:0000256" key="1">
    <source>
        <dbReference type="ARBA" id="ARBA00022450"/>
    </source>
</evidence>
<dbReference type="InterPro" id="IPR016039">
    <property type="entry name" value="Thiolase-like"/>
</dbReference>
<dbReference type="InterPro" id="IPR009081">
    <property type="entry name" value="PP-bd_ACP"/>
</dbReference>
<dbReference type="InterPro" id="IPR013217">
    <property type="entry name" value="Methyltransf_12"/>
</dbReference>
<dbReference type="SMART" id="SM00825">
    <property type="entry name" value="PKS_KS"/>
    <property type="match status" value="1"/>
</dbReference>
<dbReference type="Pfam" id="PF16197">
    <property type="entry name" value="KAsynt_C_assoc"/>
    <property type="match status" value="1"/>
</dbReference>
<dbReference type="SMART" id="SM00823">
    <property type="entry name" value="PKS_PP"/>
    <property type="match status" value="1"/>
</dbReference>
<dbReference type="Pfam" id="PF02801">
    <property type="entry name" value="Ketoacyl-synt_C"/>
    <property type="match status" value="1"/>
</dbReference>
<accession>A0A1C4XH66</accession>
<evidence type="ECO:0000259" key="6">
    <source>
        <dbReference type="PROSITE" id="PS52004"/>
    </source>
</evidence>
<evidence type="ECO:0000259" key="5">
    <source>
        <dbReference type="PROSITE" id="PS50075"/>
    </source>
</evidence>
<dbReference type="GO" id="GO:0004312">
    <property type="term" value="F:fatty acid synthase activity"/>
    <property type="evidence" value="ECO:0007669"/>
    <property type="project" value="TreeGrafter"/>
</dbReference>
<dbReference type="Gene3D" id="3.40.47.10">
    <property type="match status" value="1"/>
</dbReference>
<keyword evidence="3" id="KW-0808">Transferase</keyword>
<dbReference type="InterPro" id="IPR013968">
    <property type="entry name" value="PKS_KR"/>
</dbReference>
<dbReference type="SUPFAM" id="SSF53335">
    <property type="entry name" value="S-adenosyl-L-methionine-dependent methyltransferases"/>
    <property type="match status" value="1"/>
</dbReference>
<dbReference type="Gene3D" id="3.40.50.720">
    <property type="entry name" value="NAD(P)-binding Rossmann-like Domain"/>
    <property type="match status" value="1"/>
</dbReference>
<evidence type="ECO:0000256" key="2">
    <source>
        <dbReference type="ARBA" id="ARBA00022553"/>
    </source>
</evidence>
<feature type="domain" description="Ketosynthase family 3 (KS3)" evidence="6">
    <location>
        <begin position="9"/>
        <end position="440"/>
    </location>
</feature>
<dbReference type="Gene3D" id="3.40.50.150">
    <property type="entry name" value="Vaccinia Virus protein VP39"/>
    <property type="match status" value="1"/>
</dbReference>
<dbReference type="Pfam" id="PF08659">
    <property type="entry name" value="KR"/>
    <property type="match status" value="1"/>
</dbReference>
<dbReference type="PANTHER" id="PTHR43775:SF37">
    <property type="entry name" value="SI:DKEY-61P9.11"/>
    <property type="match status" value="1"/>
</dbReference>
<keyword evidence="4" id="KW-0511">Multifunctional enzyme</keyword>
<evidence type="ECO:0000313" key="7">
    <source>
        <dbReference type="EMBL" id="SCF07706.1"/>
    </source>
</evidence>
<dbReference type="InterPro" id="IPR020806">
    <property type="entry name" value="PKS_PP-bd"/>
</dbReference>
<dbReference type="InterPro" id="IPR036736">
    <property type="entry name" value="ACP-like_sf"/>
</dbReference>
<dbReference type="InterPro" id="IPR014031">
    <property type="entry name" value="Ketoacyl_synth_C"/>
</dbReference>
<dbReference type="Gene3D" id="1.10.1240.100">
    <property type="match status" value="1"/>
</dbReference>
<dbReference type="InterPro" id="IPR032821">
    <property type="entry name" value="PKS_assoc"/>
</dbReference>
<keyword evidence="2" id="KW-0597">Phosphoprotein</keyword>
<dbReference type="GO" id="GO:0071770">
    <property type="term" value="P:DIM/DIP cell wall layer assembly"/>
    <property type="evidence" value="ECO:0007669"/>
    <property type="project" value="TreeGrafter"/>
</dbReference>
<organism evidence="7 8">
    <name type="scientific">Micromonospora haikouensis</name>
    <dbReference type="NCBI Taxonomy" id="686309"/>
    <lineage>
        <taxon>Bacteria</taxon>
        <taxon>Bacillati</taxon>
        <taxon>Actinomycetota</taxon>
        <taxon>Actinomycetes</taxon>
        <taxon>Micromonosporales</taxon>
        <taxon>Micromonosporaceae</taxon>
        <taxon>Micromonospora</taxon>
    </lineage>
</organism>
<keyword evidence="1" id="KW-0596">Phosphopantetheine</keyword>
<dbReference type="GO" id="GO:0031177">
    <property type="term" value="F:phosphopantetheine binding"/>
    <property type="evidence" value="ECO:0007669"/>
    <property type="project" value="InterPro"/>
</dbReference>
<dbReference type="InterPro" id="IPR036291">
    <property type="entry name" value="NAD(P)-bd_dom_sf"/>
</dbReference>
<gene>
    <name evidence="7" type="ORF">GA0070558_12546</name>
</gene>
<dbReference type="SMART" id="SM00822">
    <property type="entry name" value="PKS_KR"/>
    <property type="match status" value="1"/>
</dbReference>
<dbReference type="GO" id="GO:0005886">
    <property type="term" value="C:plasma membrane"/>
    <property type="evidence" value="ECO:0007669"/>
    <property type="project" value="TreeGrafter"/>
</dbReference>
<dbReference type="GO" id="GO:0006633">
    <property type="term" value="P:fatty acid biosynthetic process"/>
    <property type="evidence" value="ECO:0007669"/>
    <property type="project" value="InterPro"/>
</dbReference>
<dbReference type="CDD" id="cd00833">
    <property type="entry name" value="PKS"/>
    <property type="match status" value="1"/>
</dbReference>
<dbReference type="GO" id="GO:0005737">
    <property type="term" value="C:cytoplasm"/>
    <property type="evidence" value="ECO:0007669"/>
    <property type="project" value="TreeGrafter"/>
</dbReference>
<evidence type="ECO:0000313" key="8">
    <source>
        <dbReference type="Proteomes" id="UP000199375"/>
    </source>
</evidence>
<proteinExistence type="predicted"/>
<dbReference type="InterPro" id="IPR020841">
    <property type="entry name" value="PKS_Beta-ketoAc_synthase_dom"/>
</dbReference>
<dbReference type="RefSeq" id="WP_091283754.1">
    <property type="nucleotide sequence ID" value="NZ_FMCW01000025.1"/>
</dbReference>
<dbReference type="Pfam" id="PF08242">
    <property type="entry name" value="Methyltransf_12"/>
    <property type="match status" value="1"/>
</dbReference>